<name>B3PN29_META1</name>
<keyword evidence="1" id="KW-0812">Transmembrane</keyword>
<feature type="transmembrane region" description="Helical" evidence="1">
    <location>
        <begin position="133"/>
        <end position="152"/>
    </location>
</feature>
<dbReference type="Pfam" id="PF07155">
    <property type="entry name" value="ECF-ribofla_trS"/>
    <property type="match status" value="1"/>
</dbReference>
<feature type="transmembrane region" description="Helical" evidence="1">
    <location>
        <begin position="236"/>
        <end position="256"/>
    </location>
</feature>
<accession>B3PN29</accession>
<feature type="transmembrane region" description="Helical" evidence="1">
    <location>
        <begin position="18"/>
        <end position="44"/>
    </location>
</feature>
<evidence type="ECO:0000256" key="1">
    <source>
        <dbReference type="SAM" id="Phobius"/>
    </source>
</evidence>
<dbReference type="Gene3D" id="1.10.1760.20">
    <property type="match status" value="1"/>
</dbReference>
<keyword evidence="1" id="KW-0472">Membrane</keyword>
<keyword evidence="1" id="KW-1133">Transmembrane helix</keyword>
<feature type="transmembrane region" description="Helical" evidence="1">
    <location>
        <begin position="200"/>
        <end position="224"/>
    </location>
</feature>
<dbReference type="eggNOG" id="ENOG5030MMT">
    <property type="taxonomic scope" value="Bacteria"/>
</dbReference>
<protein>
    <submittedName>
        <fullName evidence="2">Hypothetical membrane protein</fullName>
    </submittedName>
</protein>
<dbReference type="HOGENOM" id="CLU_084455_0_0_14"/>
<dbReference type="STRING" id="243272.MARTH_orf661"/>
<reference evidence="2 3" key="1">
    <citation type="journal article" date="2008" name="Infect. Immun.">
        <title>Genome of Mycoplasma arthritidis.</title>
        <authorList>
            <person name="Dybvig K."/>
            <person name="Zuhua C."/>
            <person name="Lao P."/>
            <person name="Jordan D.S."/>
            <person name="French C.T."/>
            <person name="Tu A.H."/>
            <person name="Loraine A.E."/>
        </authorList>
    </citation>
    <scope>NUCLEOTIDE SEQUENCE [LARGE SCALE GENOMIC DNA]</scope>
    <source>
        <strain evidence="2 3">158L3-1</strain>
    </source>
</reference>
<gene>
    <name evidence="2" type="ordered locus">MARTH_orf661</name>
</gene>
<dbReference type="KEGG" id="mat:MARTH_orf661"/>
<organism evidence="2 3">
    <name type="scientific">Metamycoplasma arthritidis (strain 158L3-1)</name>
    <name type="common">Mycoplasma arthritidis</name>
    <dbReference type="NCBI Taxonomy" id="243272"/>
    <lineage>
        <taxon>Bacteria</taxon>
        <taxon>Bacillati</taxon>
        <taxon>Mycoplasmatota</taxon>
        <taxon>Mycoplasmoidales</taxon>
        <taxon>Metamycoplasmataceae</taxon>
        <taxon>Metamycoplasma</taxon>
    </lineage>
</organism>
<dbReference type="AlphaFoldDB" id="B3PN29"/>
<dbReference type="GO" id="GO:0016020">
    <property type="term" value="C:membrane"/>
    <property type="evidence" value="ECO:0007669"/>
    <property type="project" value="InterPro"/>
</dbReference>
<sequence length="325" mass="37925">MLAISVNLKKIVANKSKILVKILLLFIYNVLSIWNEVTNFFLFFRSIYLNLKHKKYRLTVFEIAIYGILLAIYLVASMFEKYVFTGPLNVNITYAVFIIFGLILGPWRGAFLCILCDTLNQVIFGISTWMLEYAIVPVLIAFLSGALMNLMTSGKNKTWIVGFIFLAVLTIFLFAFFFNYHDKIVWKRVKKQEQYVSSMIIWVVSSICLGIFWIAGFISLVIFLKTKNFAKKYRAQTFFAVLITILIIVILMRWLWGPFAYITYFNRFRNGSWKYSERYFTIMVPIIFKSLIAMPIYSFAVFAIMPIISKLKAQILFHTKKIATY</sequence>
<dbReference type="InterPro" id="IPR009825">
    <property type="entry name" value="ECF_substrate-spec-like"/>
</dbReference>
<feature type="transmembrane region" description="Helical" evidence="1">
    <location>
        <begin position="56"/>
        <end position="76"/>
    </location>
</feature>
<evidence type="ECO:0000313" key="2">
    <source>
        <dbReference type="EMBL" id="ACF07431.1"/>
    </source>
</evidence>
<feature type="transmembrane region" description="Helical" evidence="1">
    <location>
        <begin position="159"/>
        <end position="180"/>
    </location>
</feature>
<evidence type="ECO:0000313" key="3">
    <source>
        <dbReference type="Proteomes" id="UP000008812"/>
    </source>
</evidence>
<keyword evidence="3" id="KW-1185">Reference proteome</keyword>
<dbReference type="EMBL" id="CP001047">
    <property type="protein sequence ID" value="ACF07431.1"/>
    <property type="molecule type" value="Genomic_DNA"/>
</dbReference>
<dbReference type="Proteomes" id="UP000008812">
    <property type="component" value="Chromosome"/>
</dbReference>
<feature type="transmembrane region" description="Helical" evidence="1">
    <location>
        <begin position="282"/>
        <end position="308"/>
    </location>
</feature>
<proteinExistence type="predicted"/>